<keyword evidence="1" id="KW-1133">Transmembrane helix</keyword>
<evidence type="ECO:0000256" key="1">
    <source>
        <dbReference type="SAM" id="Phobius"/>
    </source>
</evidence>
<dbReference type="OrthoDB" id="6076572at2759"/>
<dbReference type="EMBL" id="CACVKT020000270">
    <property type="protein sequence ID" value="CAC5357902.1"/>
    <property type="molecule type" value="Genomic_DNA"/>
</dbReference>
<reference evidence="2 3" key="1">
    <citation type="submission" date="2020-06" db="EMBL/GenBank/DDBJ databases">
        <authorList>
            <person name="Li R."/>
            <person name="Bekaert M."/>
        </authorList>
    </citation>
    <scope>NUCLEOTIDE SEQUENCE [LARGE SCALE GENOMIC DNA]</scope>
    <source>
        <strain evidence="3">wild</strain>
    </source>
</reference>
<name>A0A6J7ZZH2_MYTCO</name>
<keyword evidence="3" id="KW-1185">Reference proteome</keyword>
<evidence type="ECO:0000313" key="3">
    <source>
        <dbReference type="Proteomes" id="UP000507470"/>
    </source>
</evidence>
<proteinExistence type="predicted"/>
<gene>
    <name evidence="2" type="ORF">MCOR_1369</name>
</gene>
<sequence>MVSYRVKAVYAASAVHSLKSKYNICRCFIGIADDGKNCHDNNVECSEQSCIFGGDVILKCHVDKKDCNVSRTEPDTRQWTGGQHYQLLVWKGGSKIAKYKMMTGNTSLDFDLLIRHFNESDLGCEYTCHCGFAVHTKTLSLERNKLISFPNITKTDTTAIASGKEIQIEVSLEKVNPVPNCTTLFKDEVIGEANVTKLNSYRYFTDVNVSFTFPLQDIGCSGSLKIVCSLLSHNITVYDENIQTCYDYDSSFHWHILLVTACSVLLLTLFCIVYIIKRRQRNKDSFFISKTTRRRLTY</sequence>
<protein>
    <submittedName>
        <fullName evidence="2">Uncharacterized protein</fullName>
    </submittedName>
</protein>
<dbReference type="Proteomes" id="UP000507470">
    <property type="component" value="Unassembled WGS sequence"/>
</dbReference>
<organism evidence="2 3">
    <name type="scientific">Mytilus coruscus</name>
    <name type="common">Sea mussel</name>
    <dbReference type="NCBI Taxonomy" id="42192"/>
    <lineage>
        <taxon>Eukaryota</taxon>
        <taxon>Metazoa</taxon>
        <taxon>Spiralia</taxon>
        <taxon>Lophotrochozoa</taxon>
        <taxon>Mollusca</taxon>
        <taxon>Bivalvia</taxon>
        <taxon>Autobranchia</taxon>
        <taxon>Pteriomorphia</taxon>
        <taxon>Mytilida</taxon>
        <taxon>Mytiloidea</taxon>
        <taxon>Mytilidae</taxon>
        <taxon>Mytilinae</taxon>
        <taxon>Mytilus</taxon>
    </lineage>
</organism>
<dbReference type="AlphaFoldDB" id="A0A6J7ZZH2"/>
<keyword evidence="1" id="KW-0812">Transmembrane</keyword>
<evidence type="ECO:0000313" key="2">
    <source>
        <dbReference type="EMBL" id="CAC5357902.1"/>
    </source>
</evidence>
<accession>A0A6J7ZZH2</accession>
<feature type="transmembrane region" description="Helical" evidence="1">
    <location>
        <begin position="252"/>
        <end position="276"/>
    </location>
</feature>
<keyword evidence="1" id="KW-0472">Membrane</keyword>